<protein>
    <submittedName>
        <fullName evidence="1">Uncharacterized protein</fullName>
    </submittedName>
</protein>
<accession>A0A7C9MV13</accession>
<keyword evidence="2" id="KW-1185">Reference proteome</keyword>
<dbReference type="AlphaFoldDB" id="A0A7C9MV13"/>
<dbReference type="EMBL" id="WUPT01000001">
    <property type="protein sequence ID" value="MXQ06514.1"/>
    <property type="molecule type" value="Genomic_DNA"/>
</dbReference>
<organism evidence="1 2">
    <name type="scientific">Kangsaoukella pontilimi</name>
    <dbReference type="NCBI Taxonomy" id="2691042"/>
    <lineage>
        <taxon>Bacteria</taxon>
        <taxon>Pseudomonadati</taxon>
        <taxon>Pseudomonadota</taxon>
        <taxon>Alphaproteobacteria</taxon>
        <taxon>Rhodobacterales</taxon>
        <taxon>Paracoccaceae</taxon>
        <taxon>Kangsaoukella</taxon>
    </lineage>
</organism>
<evidence type="ECO:0000313" key="2">
    <source>
        <dbReference type="Proteomes" id="UP000480350"/>
    </source>
</evidence>
<sequence>MAGLVLTRMRLAGGVWEGLLSGRGELPPLRVRHRDQLVAEPEAEAVAGGWFVRFRLPLDRLSDGVQTFVIEDASTGDALAHETIIAGDAAEQDLSAEVMLLRAELDMLKRAFRRHCAEG</sequence>
<proteinExistence type="predicted"/>
<dbReference type="Proteomes" id="UP000480350">
    <property type="component" value="Unassembled WGS sequence"/>
</dbReference>
<reference evidence="1 2" key="2">
    <citation type="submission" date="2020-03" db="EMBL/GenBank/DDBJ databases">
        <title>Kangsaoukella pontilimi gen. nov., sp. nov., a new member of the family Rhodobacteraceae isolated from a tidal mudflat.</title>
        <authorList>
            <person name="Kim I.S."/>
        </authorList>
    </citation>
    <scope>NUCLEOTIDE SEQUENCE [LARGE SCALE GENOMIC DNA]</scope>
    <source>
        <strain evidence="1 2">GH1-50</strain>
    </source>
</reference>
<comment type="caution">
    <text evidence="1">The sequence shown here is derived from an EMBL/GenBank/DDBJ whole genome shotgun (WGS) entry which is preliminary data.</text>
</comment>
<dbReference type="RefSeq" id="WP_160762446.1">
    <property type="nucleotide sequence ID" value="NZ_WUPT01000001.1"/>
</dbReference>
<gene>
    <name evidence="1" type="ORF">GQ651_01505</name>
</gene>
<reference evidence="1 2" key="1">
    <citation type="submission" date="2019-12" db="EMBL/GenBank/DDBJ databases">
        <authorList>
            <person name="Lee S.D."/>
        </authorList>
    </citation>
    <scope>NUCLEOTIDE SEQUENCE [LARGE SCALE GENOMIC DNA]</scope>
    <source>
        <strain evidence="1 2">GH1-50</strain>
    </source>
</reference>
<name>A0A7C9MV13_9RHOB</name>
<evidence type="ECO:0000313" key="1">
    <source>
        <dbReference type="EMBL" id="MXQ06514.1"/>
    </source>
</evidence>